<dbReference type="Pfam" id="PF22904">
    <property type="entry name" value="NOMO1-like_2nd"/>
    <property type="match status" value="1"/>
</dbReference>
<dbReference type="GO" id="GO:0005509">
    <property type="term" value="F:calcium ion binding"/>
    <property type="evidence" value="ECO:0007669"/>
    <property type="project" value="InterPro"/>
</dbReference>
<dbReference type="Gene3D" id="2.60.40.680">
    <property type="match status" value="1"/>
</dbReference>
<dbReference type="Proteomes" id="UP000189670">
    <property type="component" value="Unassembled WGS sequence"/>
</dbReference>
<feature type="chain" id="PRO_5010740420" description="Cadherin domain-containing protein" evidence="1">
    <location>
        <begin position="17"/>
        <end position="819"/>
    </location>
</feature>
<dbReference type="Pfam" id="PF00963">
    <property type="entry name" value="Cohesin"/>
    <property type="match status" value="1"/>
</dbReference>
<accession>A0A1V1P1W9</accession>
<dbReference type="InterPro" id="IPR055074">
    <property type="entry name" value="NOMO1-3_2nd"/>
</dbReference>
<dbReference type="Gene3D" id="2.60.40.10">
    <property type="entry name" value="Immunoglobulins"/>
    <property type="match status" value="5"/>
</dbReference>
<gene>
    <name evidence="3" type="ORF">OMM_04301</name>
</gene>
<dbReference type="NCBIfam" id="NF012211">
    <property type="entry name" value="tand_rpt_95"/>
    <property type="match status" value="2"/>
</dbReference>
<dbReference type="GO" id="GO:0007156">
    <property type="term" value="P:homophilic cell adhesion via plasma membrane adhesion molecules"/>
    <property type="evidence" value="ECO:0007669"/>
    <property type="project" value="InterPro"/>
</dbReference>
<dbReference type="InterPro" id="IPR013783">
    <property type="entry name" value="Ig-like_fold"/>
</dbReference>
<dbReference type="Pfam" id="PF05345">
    <property type="entry name" value="He_PIG"/>
    <property type="match status" value="2"/>
</dbReference>
<evidence type="ECO:0000259" key="2">
    <source>
        <dbReference type="PROSITE" id="PS50268"/>
    </source>
</evidence>
<proteinExistence type="predicted"/>
<evidence type="ECO:0000313" key="3">
    <source>
        <dbReference type="EMBL" id="ETR68872.1"/>
    </source>
</evidence>
<dbReference type="InterPro" id="IPR008965">
    <property type="entry name" value="CBM2/CBM3_carb-bd_dom_sf"/>
</dbReference>
<dbReference type="Pfam" id="PF17963">
    <property type="entry name" value="Big_9"/>
    <property type="match status" value="2"/>
</dbReference>
<dbReference type="InterPro" id="IPR013784">
    <property type="entry name" value="Carb-bd-like_fold"/>
</dbReference>
<evidence type="ECO:0000256" key="1">
    <source>
        <dbReference type="SAM" id="SignalP"/>
    </source>
</evidence>
<dbReference type="PANTHER" id="PTHR21559:SF21">
    <property type="entry name" value="DYSTROGLYCAN 1"/>
    <property type="match status" value="1"/>
</dbReference>
<sequence>MLFAVVCFISVLNAYATNNMFELPPSSIQNQTQSLSIPLTLNNLSFLDIESIDLSIGYDPNVLTATGISLTGTVLNSQSYLYAFNTDISGIIYALFAASSNIYTRTGLLLNLEFTVIGTSGETSDITISQALFNNVPASRSHGIFTVAPNAPPTITGLSPQTMNEDDSHSTSFKLNDYETPACDIIPTFETSDPTILSINNISYTCLAGSITLTVTPSANQWGTVTLTVTATDTGGLTNSQSFELTVSPVNDAPILANSISNRIAIEGTAYEYTFPENTFTDADPGDTLTYSASQSNDNPLPSWLSFDPATRTFSGLPTNADIGVIMIKITATDTSMESISDTFELNVTNTNNPPVLDIPIADDSIQEDAAYSFTFDANTFSDIDVGDSISYTAMLTDNSPLPSWLTFDAINRNFSGTPLNEHVGTITILIIASDTSNLTATDTFYLTVENVNDSPLISNISDQSTNEDTVLGGISFTVIDEDGDSLMVSATSSNPNLVANENITIDGASSSRTITITPSSNEHGSTILTISASDGSITTTTTFTLTVASVNDAPTLSNIGSQNMDENSSLNVTVITADIDGDPLTITVSSSDQTLLPDSHISLSNDGDTYTITIQPATAQVGSSEITIEADDGTESRSTTFSVIVHEVHYTISGHVSSYTDVAGSSMAGVTMTLSGTHVYSQQTDAAGNFAFTSVRPGDYTLTAAKTDHIDLELADAITILKATVKKTTLGCHEKIAADAYIDGYYGAYDAAKVAQYVVGTENCVNDDCLFWQFIPEAISSCDTWPLIEIENVRRYTDLSGDALDQNFIGIGCGNVSY</sequence>
<dbReference type="SMART" id="SM00736">
    <property type="entry name" value="CADG"/>
    <property type="match status" value="5"/>
</dbReference>
<reference evidence="4" key="1">
    <citation type="submission" date="2012-11" db="EMBL/GenBank/DDBJ databases">
        <authorList>
            <person name="Lucero-Rivera Y.E."/>
            <person name="Tovar-Ramirez D."/>
        </authorList>
    </citation>
    <scope>NUCLEOTIDE SEQUENCE [LARGE SCALE GENOMIC DNA]</scope>
    <source>
        <strain evidence="4">Araruama</strain>
    </source>
</reference>
<dbReference type="SUPFAM" id="SSF49313">
    <property type="entry name" value="Cadherin-like"/>
    <property type="match status" value="5"/>
</dbReference>
<dbReference type="AlphaFoldDB" id="A0A1V1P1W9"/>
<dbReference type="PANTHER" id="PTHR21559">
    <property type="entry name" value="DYSTROGLYCAN-RELATED"/>
    <property type="match status" value="1"/>
</dbReference>
<dbReference type="GO" id="GO:0030246">
    <property type="term" value="F:carbohydrate binding"/>
    <property type="evidence" value="ECO:0007669"/>
    <property type="project" value="InterPro"/>
</dbReference>
<dbReference type="InterPro" id="IPR006644">
    <property type="entry name" value="Cadg"/>
</dbReference>
<evidence type="ECO:0000313" key="4">
    <source>
        <dbReference type="Proteomes" id="UP000189670"/>
    </source>
</evidence>
<dbReference type="InterPro" id="IPR002102">
    <property type="entry name" value="Cohesin_dom"/>
</dbReference>
<dbReference type="InterPro" id="IPR002126">
    <property type="entry name" value="Cadherin-like_dom"/>
</dbReference>
<dbReference type="GO" id="GO:0043236">
    <property type="term" value="F:laminin binding"/>
    <property type="evidence" value="ECO:0007669"/>
    <property type="project" value="TreeGrafter"/>
</dbReference>
<dbReference type="Gene3D" id="2.60.40.1120">
    <property type="entry name" value="Carboxypeptidase-like, regulatory domain"/>
    <property type="match status" value="1"/>
</dbReference>
<dbReference type="GO" id="GO:0000272">
    <property type="term" value="P:polysaccharide catabolic process"/>
    <property type="evidence" value="ECO:0007669"/>
    <property type="project" value="InterPro"/>
</dbReference>
<dbReference type="SUPFAM" id="SSF49452">
    <property type="entry name" value="Starch-binding domain-like"/>
    <property type="match status" value="1"/>
</dbReference>
<dbReference type="InterPro" id="IPR015919">
    <property type="entry name" value="Cadherin-like_sf"/>
</dbReference>
<keyword evidence="1" id="KW-0732">Signal</keyword>
<protein>
    <recommendedName>
        <fullName evidence="2">Cadherin domain-containing protein</fullName>
    </recommendedName>
</protein>
<dbReference type="PROSITE" id="PS50268">
    <property type="entry name" value="CADHERIN_2"/>
    <property type="match status" value="1"/>
</dbReference>
<feature type="domain" description="Cadherin" evidence="2">
    <location>
        <begin position="453"/>
        <end position="557"/>
    </location>
</feature>
<dbReference type="EMBL" id="ATBP01000809">
    <property type="protein sequence ID" value="ETR68872.1"/>
    <property type="molecule type" value="Genomic_DNA"/>
</dbReference>
<name>A0A1V1P1W9_9BACT</name>
<dbReference type="GO" id="GO:0016011">
    <property type="term" value="C:dystroglycan complex"/>
    <property type="evidence" value="ECO:0007669"/>
    <property type="project" value="TreeGrafter"/>
</dbReference>
<comment type="caution">
    <text evidence="3">The sequence shown here is derived from an EMBL/GenBank/DDBJ whole genome shotgun (WGS) entry which is preliminary data.</text>
</comment>
<organism evidence="3 4">
    <name type="scientific">Candidatus Magnetoglobus multicellularis str. Araruama</name>
    <dbReference type="NCBI Taxonomy" id="890399"/>
    <lineage>
        <taxon>Bacteria</taxon>
        <taxon>Pseudomonadati</taxon>
        <taxon>Thermodesulfobacteriota</taxon>
        <taxon>Desulfobacteria</taxon>
        <taxon>Desulfobacterales</taxon>
        <taxon>Desulfobacteraceae</taxon>
        <taxon>Candidatus Magnetoglobus</taxon>
    </lineage>
</organism>
<dbReference type="SUPFAM" id="SSF49384">
    <property type="entry name" value="Carbohydrate-binding domain"/>
    <property type="match status" value="1"/>
</dbReference>
<feature type="signal peptide" evidence="1">
    <location>
        <begin position="1"/>
        <end position="16"/>
    </location>
</feature>